<feature type="compositionally biased region" description="Basic and acidic residues" evidence="1">
    <location>
        <begin position="189"/>
        <end position="203"/>
    </location>
</feature>
<feature type="region of interest" description="Disordered" evidence="1">
    <location>
        <begin position="1"/>
        <end position="162"/>
    </location>
</feature>
<protein>
    <submittedName>
        <fullName evidence="2">Uncharacterized protein</fullName>
    </submittedName>
</protein>
<name>A0A553N805_TIGCA</name>
<reference evidence="2 3" key="1">
    <citation type="journal article" date="2018" name="Nat. Ecol. Evol.">
        <title>Genomic signatures of mitonuclear coevolution across populations of Tigriopus californicus.</title>
        <authorList>
            <person name="Barreto F.S."/>
            <person name="Watson E.T."/>
            <person name="Lima T.G."/>
            <person name="Willett C.S."/>
            <person name="Edmands S."/>
            <person name="Li W."/>
            <person name="Burton R.S."/>
        </authorList>
    </citation>
    <scope>NUCLEOTIDE SEQUENCE [LARGE SCALE GENOMIC DNA]</scope>
    <source>
        <strain evidence="2 3">San Diego</strain>
    </source>
</reference>
<dbReference type="EMBL" id="VCGU01000459">
    <property type="protein sequence ID" value="TRY61529.1"/>
    <property type="molecule type" value="Genomic_DNA"/>
</dbReference>
<feature type="compositionally biased region" description="Low complexity" evidence="1">
    <location>
        <begin position="137"/>
        <end position="147"/>
    </location>
</feature>
<dbReference type="Proteomes" id="UP000318571">
    <property type="component" value="Chromosome 8"/>
</dbReference>
<comment type="caution">
    <text evidence="2">The sequence shown here is derived from an EMBL/GenBank/DDBJ whole genome shotgun (WGS) entry which is preliminary data.</text>
</comment>
<dbReference type="AlphaFoldDB" id="A0A553N805"/>
<accession>A0A553N805</accession>
<feature type="region of interest" description="Disordered" evidence="1">
    <location>
        <begin position="182"/>
        <end position="321"/>
    </location>
</feature>
<evidence type="ECO:0000313" key="2">
    <source>
        <dbReference type="EMBL" id="TRY61529.1"/>
    </source>
</evidence>
<sequence length="619" mass="68247">MSEQMEAVTKNSSVSAKSQPDSSELLKQVTDEQDRNEASNPVNIEAKTDEPLNVAQLNEGHTDPGNDTLEPVSSQSGEFSPMRVSPGRFSPTLDEISDGLSSIGSPDPYVSHQKSSEILPVSEKETRSKFSRERSRSPLSRSRSCASVTQGLKPASPLPYDECVNKDLSLVNDVSIDMSDALSTISDDELQKGEEATSPKPDSEVSLEQISEGGSDVEDDHPSSVSNISDGDIDEIDDGVDDFEEESCEDEVISRLREPLPYPTDQDGNRVVKFNSQRSHHRPPPPPPPPTLSAGPRETTHSQRFLPPAPKPPTISIDYGHRSNEVGQSFASPSAPLKRSKTLWLFFKEKLIQKNQNPELAQPMIMTWTMANHSEGTLADVMTRIRPKSQVELRLILIKELGRIEAKHIPMSVNVSELLDETVEYLMMYANPYSLPMSTTSSSFPSLRSSVSVSSSTADSFGAFQGSTSSSPSSAVNIDKIQNALKNVNAMERFKHLDKVIEGQLSGDIRAKMAYEGRWQSLAGLRGFISGKLQVMKEMFGISDDYIAVVSWTIQKLLAHVGFCDYTLQTMFTTYGRLYLEENLAEKLQPYGKDFPSGVTVNYIISTVSDYMRDLISAD</sequence>
<proteinExistence type="predicted"/>
<evidence type="ECO:0000256" key="1">
    <source>
        <dbReference type="SAM" id="MobiDB-lite"/>
    </source>
</evidence>
<keyword evidence="3" id="KW-1185">Reference proteome</keyword>
<gene>
    <name evidence="2" type="ORF">TCAL_14944</name>
</gene>
<organism evidence="2 3">
    <name type="scientific">Tigriopus californicus</name>
    <name type="common">Marine copepod</name>
    <dbReference type="NCBI Taxonomy" id="6832"/>
    <lineage>
        <taxon>Eukaryota</taxon>
        <taxon>Metazoa</taxon>
        <taxon>Ecdysozoa</taxon>
        <taxon>Arthropoda</taxon>
        <taxon>Crustacea</taxon>
        <taxon>Multicrustacea</taxon>
        <taxon>Hexanauplia</taxon>
        <taxon>Copepoda</taxon>
        <taxon>Harpacticoida</taxon>
        <taxon>Harpacticidae</taxon>
        <taxon>Tigriopus</taxon>
    </lineage>
</organism>
<feature type="compositionally biased region" description="Acidic residues" evidence="1">
    <location>
        <begin position="231"/>
        <end position="251"/>
    </location>
</feature>
<feature type="compositionally biased region" description="Basic and acidic residues" evidence="1">
    <location>
        <begin position="122"/>
        <end position="136"/>
    </location>
</feature>
<feature type="compositionally biased region" description="Polar residues" evidence="1">
    <location>
        <begin position="1"/>
        <end position="22"/>
    </location>
</feature>
<evidence type="ECO:0000313" key="3">
    <source>
        <dbReference type="Proteomes" id="UP000318571"/>
    </source>
</evidence>